<protein>
    <submittedName>
        <fullName evidence="2">Multidrug efflux pump subunit AcrB</fullName>
    </submittedName>
</protein>
<feature type="transmembrane region" description="Helical" evidence="1">
    <location>
        <begin position="429"/>
        <end position="453"/>
    </location>
</feature>
<dbReference type="AlphaFoldDB" id="A0A1G7YJ80"/>
<dbReference type="PRINTS" id="PR00702">
    <property type="entry name" value="ACRIFLAVINRP"/>
</dbReference>
<name>A0A1G7YJ80_9HYPH</name>
<dbReference type="Gene3D" id="3.30.2090.10">
    <property type="entry name" value="Multidrug efflux transporter AcrB TolC docking domain, DN and DC subdomains"/>
    <property type="match status" value="2"/>
</dbReference>
<dbReference type="InterPro" id="IPR001036">
    <property type="entry name" value="Acrflvin-R"/>
</dbReference>
<feature type="transmembrane region" description="Helical" evidence="1">
    <location>
        <begin position="906"/>
        <end position="930"/>
    </location>
</feature>
<reference evidence="2 3" key="1">
    <citation type="submission" date="2016-10" db="EMBL/GenBank/DDBJ databases">
        <authorList>
            <person name="de Groot N.N."/>
        </authorList>
    </citation>
    <scope>NUCLEOTIDE SEQUENCE [LARGE SCALE GENOMIC DNA]</scope>
    <source>
        <strain evidence="2 3">CGMCC 1.10267</strain>
    </source>
</reference>
<organism evidence="2 3">
    <name type="scientific">Pelagibacterium luteolum</name>
    <dbReference type="NCBI Taxonomy" id="440168"/>
    <lineage>
        <taxon>Bacteria</taxon>
        <taxon>Pseudomonadati</taxon>
        <taxon>Pseudomonadota</taxon>
        <taxon>Alphaproteobacteria</taxon>
        <taxon>Hyphomicrobiales</taxon>
        <taxon>Devosiaceae</taxon>
        <taxon>Pelagibacterium</taxon>
    </lineage>
</organism>
<dbReference type="PANTHER" id="PTHR32063">
    <property type="match status" value="1"/>
</dbReference>
<feature type="transmembrane region" description="Helical" evidence="1">
    <location>
        <begin position="880"/>
        <end position="900"/>
    </location>
</feature>
<dbReference type="Proteomes" id="UP000199495">
    <property type="component" value="Unassembled WGS sequence"/>
</dbReference>
<evidence type="ECO:0000313" key="3">
    <source>
        <dbReference type="Proteomes" id="UP000199495"/>
    </source>
</evidence>
<dbReference type="SUPFAM" id="SSF82714">
    <property type="entry name" value="Multidrug efflux transporter AcrB TolC docking domain, DN and DC subdomains"/>
    <property type="match status" value="2"/>
</dbReference>
<feature type="transmembrane region" description="Helical" evidence="1">
    <location>
        <begin position="957"/>
        <end position="976"/>
    </location>
</feature>
<feature type="transmembrane region" description="Helical" evidence="1">
    <location>
        <begin position="853"/>
        <end position="873"/>
    </location>
</feature>
<dbReference type="Gene3D" id="3.30.70.1320">
    <property type="entry name" value="Multidrug efflux transporter AcrB pore domain like"/>
    <property type="match status" value="1"/>
</dbReference>
<dbReference type="Gene3D" id="3.30.70.1430">
    <property type="entry name" value="Multidrug efflux transporter AcrB pore domain"/>
    <property type="match status" value="2"/>
</dbReference>
<evidence type="ECO:0000313" key="2">
    <source>
        <dbReference type="EMBL" id="SDG96386.1"/>
    </source>
</evidence>
<dbReference type="PANTHER" id="PTHR32063:SF64">
    <property type="entry name" value="ACRB_ACRD_ACRF FAMILY PROTEIN"/>
    <property type="match status" value="1"/>
</dbReference>
<dbReference type="RefSeq" id="WP_090597944.1">
    <property type="nucleotide sequence ID" value="NZ_FNCS01000014.1"/>
</dbReference>
<gene>
    <name evidence="2" type="ORF">SAMN04487974_11435</name>
</gene>
<dbReference type="GO" id="GO:0042910">
    <property type="term" value="F:xenobiotic transmembrane transporter activity"/>
    <property type="evidence" value="ECO:0007669"/>
    <property type="project" value="TreeGrafter"/>
</dbReference>
<dbReference type="PROSITE" id="PS51257">
    <property type="entry name" value="PROKAR_LIPOPROTEIN"/>
    <property type="match status" value="1"/>
</dbReference>
<dbReference type="SUPFAM" id="SSF82866">
    <property type="entry name" value="Multidrug efflux transporter AcrB transmembrane domain"/>
    <property type="match status" value="2"/>
</dbReference>
<dbReference type="InterPro" id="IPR027463">
    <property type="entry name" value="AcrB_DN_DC_subdom"/>
</dbReference>
<dbReference type="GO" id="GO:0005886">
    <property type="term" value="C:plasma membrane"/>
    <property type="evidence" value="ECO:0007669"/>
    <property type="project" value="TreeGrafter"/>
</dbReference>
<keyword evidence="1" id="KW-0472">Membrane</keyword>
<feature type="transmembrane region" description="Helical" evidence="1">
    <location>
        <begin position="465"/>
        <end position="487"/>
    </location>
</feature>
<keyword evidence="1" id="KW-1133">Transmembrane helix</keyword>
<dbReference type="SUPFAM" id="SSF82693">
    <property type="entry name" value="Multidrug efflux transporter AcrB pore domain, PN1, PN2, PC1 and PC2 subdomains"/>
    <property type="match status" value="3"/>
</dbReference>
<feature type="transmembrane region" description="Helical" evidence="1">
    <location>
        <begin position="389"/>
        <end position="409"/>
    </location>
</feature>
<dbReference type="OrthoDB" id="9798415at2"/>
<keyword evidence="3" id="KW-1185">Reference proteome</keyword>
<feature type="transmembrane region" description="Helical" evidence="1">
    <location>
        <begin position="16"/>
        <end position="35"/>
    </location>
</feature>
<dbReference type="Gene3D" id="3.30.70.1440">
    <property type="entry name" value="Multidrug efflux transporter AcrB pore domain"/>
    <property type="match status" value="1"/>
</dbReference>
<dbReference type="STRING" id="440168.SAMN04487974_11435"/>
<keyword evidence="1" id="KW-0812">Transmembrane</keyword>
<feature type="transmembrane region" description="Helical" evidence="1">
    <location>
        <begin position="344"/>
        <end position="377"/>
    </location>
</feature>
<dbReference type="Gene3D" id="1.20.1640.10">
    <property type="entry name" value="Multidrug efflux transporter AcrB transmembrane domain"/>
    <property type="match status" value="2"/>
</dbReference>
<dbReference type="Pfam" id="PF00873">
    <property type="entry name" value="ACR_tran"/>
    <property type="match status" value="1"/>
</dbReference>
<evidence type="ECO:0000256" key="1">
    <source>
        <dbReference type="SAM" id="Phobius"/>
    </source>
</evidence>
<sequence>MKKFNLSDWAIEHSALVWYFMIACTIAGAAAYIGLGREEDPSFTIKTMVIQAQWPGASAEETARQVTDRIERKVEELDNLDFTRSMTTAGQAIVFVNLEADVPPDDVLQTWQRVRNMMADMALEFPGGVVGPFVDDRFGDVYGNVYAFTGDGMTWRQLRDHVEDVRAALLTVPDIGRIEIIGAQREVVFLEFSTRQIAALGLDHQSILTSIQEQNAIVPSGVVQIDGERVALRVGGSFTSEEDLETINLRVNDRFFPLSEVATITRGYQDPPESLFRFNGEPALGLAVSMKAGANLLDFGAALDETVARAERDLPVGIDIHKVSDQPHVVDHAVSHFVRALAEAVIIVLAISFISLGLRAGLVVAVSIPLVLAITFLGMQFMDISLQRVSLGALIIALGLLVDDAMIAVEMMVSRLEVGDTLRKAATHVYTSTAFPMLTGTLVTVAGFLPVVANFSLAGQFASSLFYVIAISLIMSWVVAVVFTPLLGMKFLPNTLKHTHEKKGRVGQTFRTALLFCMRRRWLTIGATALAFTAALASMAMVQVQLFPASDRNELVVNFTLPQNSTVAETSARIAQFEREALSGKPGIDHWSTYVGRGAARFLLTLDPPVPGVSMGQVIIETESLEARDRIRAELEDYISETFIEADVDIRLLEIGPPIGIPIQYRVSGPDIEKVRTYAQDLASLLDQDSRLGNITFDWMEPARVVRVELLQDRARMLGISSQDIALALNGIVDGMPVTQIRDDIYLIDVIGRAAASERASMETLENLQLPSASGRSIPLGAIATFSHDVEQPVIWQRSRVPTLTVRAEPVGDMRPLLLTFDKRDEIAAFAQTLPAGYSVETGGEWEESIKTLLPVVAGVPLMLIVMATILMIQLQSFHLLAMVFLTAPLAVIGVAIALVPTGIPLGFIAVLGILALAGILIRNSVILIVQIETLRKKGMAAWDAVVEATEHRMRPIMLTAAAASLALIPISREVFWGPMAYAMMGGIVVGTVLTLLFLPALYVAWFGIQENPQKASQEESPIREASAPAS</sequence>
<feature type="transmembrane region" description="Helical" evidence="1">
    <location>
        <begin position="522"/>
        <end position="542"/>
    </location>
</feature>
<feature type="transmembrane region" description="Helical" evidence="1">
    <location>
        <begin position="982"/>
        <end position="1009"/>
    </location>
</feature>
<dbReference type="EMBL" id="FNCS01000014">
    <property type="protein sequence ID" value="SDG96386.1"/>
    <property type="molecule type" value="Genomic_DNA"/>
</dbReference>
<proteinExistence type="predicted"/>
<accession>A0A1G7YJ80</accession>